<name>A0A565CCN6_9BRAS</name>
<protein>
    <submittedName>
        <fullName evidence="1">Uncharacterized protein</fullName>
    </submittedName>
</protein>
<accession>A0A565CCN6</accession>
<gene>
    <name evidence="1" type="ORF">ANE_LOCUS21859</name>
</gene>
<evidence type="ECO:0000313" key="1">
    <source>
        <dbReference type="EMBL" id="VVB11415.1"/>
    </source>
</evidence>
<evidence type="ECO:0000313" key="2">
    <source>
        <dbReference type="Proteomes" id="UP000489600"/>
    </source>
</evidence>
<reference evidence="1" key="1">
    <citation type="submission" date="2019-07" db="EMBL/GenBank/DDBJ databases">
        <authorList>
            <person name="Dittberner H."/>
        </authorList>
    </citation>
    <scope>NUCLEOTIDE SEQUENCE [LARGE SCALE GENOMIC DNA]</scope>
</reference>
<dbReference type="AlphaFoldDB" id="A0A565CCN6"/>
<organism evidence="1 2">
    <name type="scientific">Arabis nemorensis</name>
    <dbReference type="NCBI Taxonomy" id="586526"/>
    <lineage>
        <taxon>Eukaryota</taxon>
        <taxon>Viridiplantae</taxon>
        <taxon>Streptophyta</taxon>
        <taxon>Embryophyta</taxon>
        <taxon>Tracheophyta</taxon>
        <taxon>Spermatophyta</taxon>
        <taxon>Magnoliopsida</taxon>
        <taxon>eudicotyledons</taxon>
        <taxon>Gunneridae</taxon>
        <taxon>Pentapetalae</taxon>
        <taxon>rosids</taxon>
        <taxon>malvids</taxon>
        <taxon>Brassicales</taxon>
        <taxon>Brassicaceae</taxon>
        <taxon>Arabideae</taxon>
        <taxon>Arabis</taxon>
    </lineage>
</organism>
<proteinExistence type="predicted"/>
<comment type="caution">
    <text evidence="1">The sequence shown here is derived from an EMBL/GenBank/DDBJ whole genome shotgun (WGS) entry which is preliminary data.</text>
</comment>
<keyword evidence="2" id="KW-1185">Reference proteome</keyword>
<dbReference type="Proteomes" id="UP000489600">
    <property type="component" value="Unassembled WGS sequence"/>
</dbReference>
<dbReference type="EMBL" id="CABITT030000007">
    <property type="protein sequence ID" value="VVB11415.1"/>
    <property type="molecule type" value="Genomic_DNA"/>
</dbReference>
<sequence>MGGFQTISNSVRSLKQHERQVIVHQNYLAEAEINIPIIFGEADTKNMAMSSTSRPSITSSWEH</sequence>